<dbReference type="Proteomes" id="UP001165064">
    <property type="component" value="Unassembled WGS sequence"/>
</dbReference>
<proteinExistence type="predicted"/>
<sequence>MLIGFRVLSGGCAASVQSIGAGTISDLYEITERGTAMGVFYLGVLGGPLLAPIIGGAITQNNSLGWRATQWFLVILSGCSLLLILFFLPETLRKQDSKEAIRQILRERLRKSSDVESQKIKIKRINRLLVS</sequence>
<keyword evidence="2" id="KW-1185">Reference proteome</keyword>
<dbReference type="EMBL" id="BSXS01016649">
    <property type="protein sequence ID" value="GMF08062.1"/>
    <property type="molecule type" value="Genomic_DNA"/>
</dbReference>
<evidence type="ECO:0000313" key="1">
    <source>
        <dbReference type="EMBL" id="GMF08062.1"/>
    </source>
</evidence>
<evidence type="ECO:0000313" key="2">
    <source>
        <dbReference type="Proteomes" id="UP001165064"/>
    </source>
</evidence>
<name>A0ACB5UC37_AMBMO</name>
<organism evidence="1 2">
    <name type="scientific">Ambrosiozyma monospora</name>
    <name type="common">Yeast</name>
    <name type="synonym">Endomycopsis monosporus</name>
    <dbReference type="NCBI Taxonomy" id="43982"/>
    <lineage>
        <taxon>Eukaryota</taxon>
        <taxon>Fungi</taxon>
        <taxon>Dikarya</taxon>
        <taxon>Ascomycota</taxon>
        <taxon>Saccharomycotina</taxon>
        <taxon>Pichiomycetes</taxon>
        <taxon>Pichiales</taxon>
        <taxon>Pichiaceae</taxon>
        <taxon>Ambrosiozyma</taxon>
    </lineage>
</organism>
<accession>A0ACB5UC37</accession>
<protein>
    <submittedName>
        <fullName evidence="1">Unnamed protein product</fullName>
    </submittedName>
</protein>
<comment type="caution">
    <text evidence="1">The sequence shown here is derived from an EMBL/GenBank/DDBJ whole genome shotgun (WGS) entry which is preliminary data.</text>
</comment>
<gene>
    <name evidence="1" type="ORF">Amon02_001314200</name>
</gene>
<reference evidence="1" key="1">
    <citation type="submission" date="2023-04" db="EMBL/GenBank/DDBJ databases">
        <title>Ambrosiozyma monospora NBRC 10751.</title>
        <authorList>
            <person name="Ichikawa N."/>
            <person name="Sato H."/>
            <person name="Tonouchi N."/>
        </authorList>
    </citation>
    <scope>NUCLEOTIDE SEQUENCE</scope>
    <source>
        <strain evidence="1">NBRC 10751</strain>
    </source>
</reference>